<dbReference type="Proteomes" id="UP000065807">
    <property type="component" value="Chromosome"/>
</dbReference>
<keyword evidence="1" id="KW-0472">Membrane</keyword>
<proteinExistence type="predicted"/>
<reference evidence="3" key="2">
    <citation type="journal article" date="2016" name="Int. J. Syst. Evol. Microbiol.">
        <title>Complete genome sequence and cell structure of Limnochorda pilosa, a Gram-negative spore-former within the phylum Firmicutes.</title>
        <authorList>
            <person name="Watanabe M."/>
            <person name="Kojima H."/>
            <person name="Fukui M."/>
        </authorList>
    </citation>
    <scope>NUCLEOTIDE SEQUENCE [LARGE SCALE GENOMIC DNA]</scope>
    <source>
        <strain evidence="3">HC45</strain>
    </source>
</reference>
<keyword evidence="1" id="KW-0812">Transmembrane</keyword>
<organism evidence="2 3">
    <name type="scientific">Limnochorda pilosa</name>
    <dbReference type="NCBI Taxonomy" id="1555112"/>
    <lineage>
        <taxon>Bacteria</taxon>
        <taxon>Bacillati</taxon>
        <taxon>Bacillota</taxon>
        <taxon>Limnochordia</taxon>
        <taxon>Limnochordales</taxon>
        <taxon>Limnochordaceae</taxon>
        <taxon>Limnochorda</taxon>
    </lineage>
</organism>
<evidence type="ECO:0008006" key="4">
    <source>
        <dbReference type="Google" id="ProtNLM"/>
    </source>
</evidence>
<reference evidence="3" key="1">
    <citation type="submission" date="2015-07" db="EMBL/GenBank/DDBJ databases">
        <title>Complete genome sequence and phylogenetic analysis of Limnochorda pilosa.</title>
        <authorList>
            <person name="Watanabe M."/>
            <person name="Kojima H."/>
            <person name="Fukui M."/>
        </authorList>
    </citation>
    <scope>NUCLEOTIDE SEQUENCE [LARGE SCALE GENOMIC DNA]</scope>
    <source>
        <strain evidence="3">HC45</strain>
    </source>
</reference>
<keyword evidence="3" id="KW-1185">Reference proteome</keyword>
<dbReference type="AlphaFoldDB" id="A0A0K2SKM0"/>
<feature type="transmembrane region" description="Helical" evidence="1">
    <location>
        <begin position="37"/>
        <end position="57"/>
    </location>
</feature>
<feature type="transmembrane region" description="Helical" evidence="1">
    <location>
        <begin position="69"/>
        <end position="87"/>
    </location>
</feature>
<name>A0A0K2SKM0_LIMPI</name>
<protein>
    <recommendedName>
        <fullName evidence="4">Lysine transporter LysE</fullName>
    </recommendedName>
</protein>
<dbReference type="RefSeq" id="WP_068136623.1">
    <property type="nucleotide sequence ID" value="NZ_AP014924.1"/>
</dbReference>
<keyword evidence="1" id="KW-1133">Transmembrane helix</keyword>
<accession>A0A0K2SKM0</accession>
<dbReference type="STRING" id="1555112.LIP_1726"/>
<gene>
    <name evidence="2" type="ORF">LIP_1726</name>
</gene>
<evidence type="ECO:0000256" key="1">
    <source>
        <dbReference type="SAM" id="Phobius"/>
    </source>
</evidence>
<evidence type="ECO:0000313" key="2">
    <source>
        <dbReference type="EMBL" id="BAS27572.1"/>
    </source>
</evidence>
<sequence length="89" mass="8610">MTGARVGAGALGNPLTILGFAALSARAKAPALSLGLPLGVFTGSTVWGLVVSGAAGVTGRALSPRALRVTGVVSGGILLALAVWTLTLT</sequence>
<dbReference type="EMBL" id="AP014924">
    <property type="protein sequence ID" value="BAS27572.1"/>
    <property type="molecule type" value="Genomic_DNA"/>
</dbReference>
<evidence type="ECO:0000313" key="3">
    <source>
        <dbReference type="Proteomes" id="UP000065807"/>
    </source>
</evidence>
<dbReference type="KEGG" id="lpil:LIP_1726"/>